<reference evidence="3" key="2">
    <citation type="journal article" date="2017" name="Genome Announc.">
        <title>Draft genome sequence of Paludibacter jiangxiensis NM7(T), a propionate-producing fermentative bacterium.</title>
        <authorList>
            <person name="Qiu Y.-L."/>
            <person name="Tourlousse D.M."/>
            <person name="Matsuura N."/>
            <person name="Ohashi A."/>
            <person name="Sekiguchi Y."/>
        </authorList>
    </citation>
    <scope>NUCLEOTIDE SEQUENCE [LARGE SCALE GENOMIC DNA]</scope>
    <source>
        <strain evidence="3">NM7</strain>
    </source>
</reference>
<feature type="transmembrane region" description="Helical" evidence="1">
    <location>
        <begin position="56"/>
        <end position="75"/>
    </location>
</feature>
<keyword evidence="1" id="KW-0472">Membrane</keyword>
<keyword evidence="1" id="KW-1133">Transmembrane helix</keyword>
<sequence>MYFCSLIQKSMRHFIHKITPRISRHNLLLAAACMWLFAGGMLLWRSCAYFEPVSGWPWLLILSFIGGLLFFRGMFLRISNKHINRIRKMKIERPCLFSFFNLRSYGIMVVMISGGVGLRTSHLIALPYLSLFYLFMSIPLLLSAVRFVRAWLIY</sequence>
<dbReference type="AlphaFoldDB" id="A0A170YUB4"/>
<dbReference type="EMBL" id="BDCR01000001">
    <property type="protein sequence ID" value="GAT62070.1"/>
    <property type="molecule type" value="Genomic_DNA"/>
</dbReference>
<dbReference type="Proteomes" id="UP000076586">
    <property type="component" value="Unassembled WGS sequence"/>
</dbReference>
<proteinExistence type="predicted"/>
<feature type="transmembrane region" description="Helical" evidence="1">
    <location>
        <begin position="27"/>
        <end position="44"/>
    </location>
</feature>
<feature type="transmembrane region" description="Helical" evidence="1">
    <location>
        <begin position="96"/>
        <end position="118"/>
    </location>
</feature>
<accession>A0A170YUB4</accession>
<organism evidence="2 3">
    <name type="scientific">Paludibacter jiangxiensis</name>
    <dbReference type="NCBI Taxonomy" id="681398"/>
    <lineage>
        <taxon>Bacteria</taxon>
        <taxon>Pseudomonadati</taxon>
        <taxon>Bacteroidota</taxon>
        <taxon>Bacteroidia</taxon>
        <taxon>Bacteroidales</taxon>
        <taxon>Paludibacteraceae</taxon>
        <taxon>Paludibacter</taxon>
    </lineage>
</organism>
<feature type="transmembrane region" description="Helical" evidence="1">
    <location>
        <begin position="124"/>
        <end position="148"/>
    </location>
</feature>
<evidence type="ECO:0000313" key="2">
    <source>
        <dbReference type="EMBL" id="GAT62070.1"/>
    </source>
</evidence>
<keyword evidence="3" id="KW-1185">Reference proteome</keyword>
<evidence type="ECO:0000256" key="1">
    <source>
        <dbReference type="SAM" id="Phobius"/>
    </source>
</evidence>
<protein>
    <submittedName>
        <fullName evidence="2">Uncharacterized protein</fullName>
    </submittedName>
</protein>
<comment type="caution">
    <text evidence="2">The sequence shown here is derived from an EMBL/GenBank/DDBJ whole genome shotgun (WGS) entry which is preliminary data.</text>
</comment>
<evidence type="ECO:0000313" key="3">
    <source>
        <dbReference type="Proteomes" id="UP000076586"/>
    </source>
</evidence>
<keyword evidence="1" id="KW-0812">Transmembrane</keyword>
<reference evidence="3" key="1">
    <citation type="submission" date="2016-04" db="EMBL/GenBank/DDBJ databases">
        <title>Draft genome sequence of Paludibacter jiangxiensis strain NM7.</title>
        <authorList>
            <person name="Qiu Y."/>
            <person name="Matsuura N."/>
            <person name="Ohashi A."/>
            <person name="Tourlousse M.D."/>
            <person name="Sekiguchi Y."/>
        </authorList>
    </citation>
    <scope>NUCLEOTIDE SEQUENCE [LARGE SCALE GENOMIC DNA]</scope>
    <source>
        <strain evidence="3">NM7</strain>
    </source>
</reference>
<dbReference type="STRING" id="681398.PJIAN_1660"/>
<gene>
    <name evidence="2" type="ORF">PJIAN_1660</name>
</gene>
<name>A0A170YUB4_9BACT</name>